<dbReference type="SUPFAM" id="SSF49265">
    <property type="entry name" value="Fibronectin type III"/>
    <property type="match status" value="1"/>
</dbReference>
<dbReference type="Pfam" id="PF00041">
    <property type="entry name" value="fn3"/>
    <property type="match status" value="1"/>
</dbReference>
<keyword evidence="6" id="KW-1185">Reference proteome</keyword>
<dbReference type="CDD" id="cd00063">
    <property type="entry name" value="FN3"/>
    <property type="match status" value="1"/>
</dbReference>
<dbReference type="PANTHER" id="PTHR46708">
    <property type="entry name" value="TENASCIN"/>
    <property type="match status" value="1"/>
</dbReference>
<dbReference type="Pfam" id="PF18962">
    <property type="entry name" value="Por_Secre_tail"/>
    <property type="match status" value="1"/>
</dbReference>
<dbReference type="PANTHER" id="PTHR46708:SF2">
    <property type="entry name" value="FIBRONECTIN TYPE-III DOMAIN-CONTAINING PROTEIN"/>
    <property type="match status" value="1"/>
</dbReference>
<feature type="chain" id="PRO_5046202137" evidence="3">
    <location>
        <begin position="20"/>
        <end position="747"/>
    </location>
</feature>
<feature type="domain" description="Fibronectin type-III" evidence="4">
    <location>
        <begin position="567"/>
        <end position="663"/>
    </location>
</feature>
<keyword evidence="2" id="KW-0677">Repeat</keyword>
<evidence type="ECO:0000256" key="3">
    <source>
        <dbReference type="SAM" id="SignalP"/>
    </source>
</evidence>
<evidence type="ECO:0000313" key="5">
    <source>
        <dbReference type="EMBL" id="MFC3877713.1"/>
    </source>
</evidence>
<keyword evidence="1 3" id="KW-0732">Signal</keyword>
<feature type="signal peptide" evidence="3">
    <location>
        <begin position="1"/>
        <end position="19"/>
    </location>
</feature>
<gene>
    <name evidence="5" type="ORF">ACFOSX_10770</name>
</gene>
<dbReference type="SMART" id="SM00060">
    <property type="entry name" value="FN3"/>
    <property type="match status" value="2"/>
</dbReference>
<dbReference type="Proteomes" id="UP001595812">
    <property type="component" value="Unassembled WGS sequence"/>
</dbReference>
<dbReference type="RefSeq" id="WP_386100655.1">
    <property type="nucleotide sequence ID" value="NZ_JBHSAT010000007.1"/>
</dbReference>
<comment type="caution">
    <text evidence="5">The sequence shown here is derived from an EMBL/GenBank/DDBJ whole genome shotgun (WGS) entry which is preliminary data.</text>
</comment>
<proteinExistence type="predicted"/>
<dbReference type="Gene3D" id="2.60.40.10">
    <property type="entry name" value="Immunoglobulins"/>
    <property type="match status" value="1"/>
</dbReference>
<evidence type="ECO:0000256" key="2">
    <source>
        <dbReference type="ARBA" id="ARBA00022737"/>
    </source>
</evidence>
<dbReference type="InterPro" id="IPR013783">
    <property type="entry name" value="Ig-like_fold"/>
</dbReference>
<dbReference type="EMBL" id="JBHSAT010000007">
    <property type="protein sequence ID" value="MFC3877713.1"/>
    <property type="molecule type" value="Genomic_DNA"/>
</dbReference>
<sequence length="747" mass="81409">MKNFTYLILLLFLSLSINAQTRHVKDVDAQNSFFSILQSPLFEANNGEIFFASADKIYKTNATTFETITFDGFTATSFDILQYDNDRILVIAKDDANGAIGNEIFLYNLITENFTEIPLSNNPGEFGNPGDIFKLNNDFIFSAPHWVNGINQGRELYKLDGNGNINLVKEINVGNGSGSPVGFSVIQNLNGDDIAVFVANDGNGFNIWTTDGTTSGTSLLTPTSPSTNTPFEYGDFYQVGSRIIFYKETSANGRELWSLDLNDTTPEQTLVKDIYPGSDDSFERENDFVLFNGTLHFGAFDNSSSLAFDMWRTDGTDAGTTKVNLNSANYGNLVLPDNLILANGRLYFTAVDVSLSEQKLFFLLAFGAAEIVIDTPETNSGGSDSVTNIISDGTDLYFQAIDSGFNNELWAYDTLTDEPSLLADIIPGANGSNPVPMNVFNDILFHFTLANTPVISRDLMITNLNNTASEVTNISLNVNGDWADITWDNNGNSFLQHELIAFPAGNDIQGTPVTSSGVSDGVDIRSTLGGLQPNTTYDFYLTSYDVNGGFSISPVITQTTQANFCDAVLDFEVTNTTPTSVTVSWTNPVAYNNITLGVFTGGQSVYSSSPVILSSQPGNATTATITGLTAETEYFIVIESQCTSNGVGSYPFEYQTKFKTPSTLSTEQFIVDSISIHPNPANTTITIKDANANIQSVEVFDITGKRIQQFSPSENHQYDVSNFVKGIYLLQIQAENGAKVTKKLIKN</sequence>
<dbReference type="InterPro" id="IPR026444">
    <property type="entry name" value="Secre_tail"/>
</dbReference>
<organism evidence="5 6">
    <name type="scientific">Winogradskyella maritima</name>
    <dbReference type="NCBI Taxonomy" id="1517766"/>
    <lineage>
        <taxon>Bacteria</taxon>
        <taxon>Pseudomonadati</taxon>
        <taxon>Bacteroidota</taxon>
        <taxon>Flavobacteriia</taxon>
        <taxon>Flavobacteriales</taxon>
        <taxon>Flavobacteriaceae</taxon>
        <taxon>Winogradskyella</taxon>
    </lineage>
</organism>
<evidence type="ECO:0000259" key="4">
    <source>
        <dbReference type="PROSITE" id="PS50853"/>
    </source>
</evidence>
<evidence type="ECO:0000256" key="1">
    <source>
        <dbReference type="ARBA" id="ARBA00022729"/>
    </source>
</evidence>
<protein>
    <submittedName>
        <fullName evidence="5">T9SS type A sorting domain-containing protein</fullName>
    </submittedName>
</protein>
<dbReference type="SUPFAM" id="SSF69304">
    <property type="entry name" value="Tricorn protease N-terminal domain"/>
    <property type="match status" value="1"/>
</dbReference>
<accession>A0ABV8AIK8</accession>
<evidence type="ECO:0000313" key="6">
    <source>
        <dbReference type="Proteomes" id="UP001595812"/>
    </source>
</evidence>
<reference evidence="6" key="1">
    <citation type="journal article" date="2019" name="Int. J. Syst. Evol. Microbiol.">
        <title>The Global Catalogue of Microorganisms (GCM) 10K type strain sequencing project: providing services to taxonomists for standard genome sequencing and annotation.</title>
        <authorList>
            <consortium name="The Broad Institute Genomics Platform"/>
            <consortium name="The Broad Institute Genome Sequencing Center for Infectious Disease"/>
            <person name="Wu L."/>
            <person name="Ma J."/>
        </authorList>
    </citation>
    <scope>NUCLEOTIDE SEQUENCE [LARGE SCALE GENOMIC DNA]</scope>
    <source>
        <strain evidence="6">CECT 8979</strain>
    </source>
</reference>
<dbReference type="NCBIfam" id="TIGR04183">
    <property type="entry name" value="Por_Secre_tail"/>
    <property type="match status" value="1"/>
</dbReference>
<dbReference type="InterPro" id="IPR050991">
    <property type="entry name" value="ECM_Regulatory_Proteins"/>
</dbReference>
<dbReference type="InterPro" id="IPR003961">
    <property type="entry name" value="FN3_dom"/>
</dbReference>
<dbReference type="InterPro" id="IPR036116">
    <property type="entry name" value="FN3_sf"/>
</dbReference>
<name>A0ABV8AIK8_9FLAO</name>
<dbReference type="PROSITE" id="PS50853">
    <property type="entry name" value="FN3"/>
    <property type="match status" value="1"/>
</dbReference>